<name>A0A088E997_9CREN</name>
<dbReference type="PROSITE" id="PS01314">
    <property type="entry name" value="UPF0047"/>
    <property type="match status" value="1"/>
</dbReference>
<dbReference type="AlphaFoldDB" id="A0A088E997"/>
<dbReference type="EMBL" id="CP008822">
    <property type="protein sequence ID" value="AIM28272.1"/>
    <property type="molecule type" value="Genomic_DNA"/>
</dbReference>
<reference evidence="2 3" key="1">
    <citation type="journal article" date="2014" name="J. Bacteriol.">
        <title>Role of an Archaeal PitA Transporter in the Copper and Arsenic Resistance of Metallosphaera sedula, an Extreme Thermoacidophile.</title>
        <authorList>
            <person name="McCarthy S."/>
            <person name="Ai C."/>
            <person name="Wheaton G."/>
            <person name="Tevatia R."/>
            <person name="Eckrich V."/>
            <person name="Kelly R."/>
            <person name="Blum P."/>
        </authorList>
    </citation>
    <scope>NUCLEOTIDE SEQUENCE [LARGE SCALE GENOMIC DNA]</scope>
    <source>
        <strain evidence="2 3">CuR1</strain>
    </source>
</reference>
<protein>
    <recommendedName>
        <fullName evidence="4">Secondary thiamine-phosphate synthase enzyme</fullName>
    </recommendedName>
</protein>
<evidence type="ECO:0008006" key="4">
    <source>
        <dbReference type="Google" id="ProtNLM"/>
    </source>
</evidence>
<evidence type="ECO:0000313" key="2">
    <source>
        <dbReference type="EMBL" id="AIM28272.1"/>
    </source>
</evidence>
<dbReference type="SUPFAM" id="SSF111038">
    <property type="entry name" value="YjbQ-like"/>
    <property type="match status" value="1"/>
</dbReference>
<comment type="similarity">
    <text evidence="1">Belongs to the UPF0047 family.</text>
</comment>
<dbReference type="Proteomes" id="UP000029084">
    <property type="component" value="Chromosome"/>
</dbReference>
<dbReference type="NCBIfam" id="TIGR00149">
    <property type="entry name" value="TIGR00149_YjbQ"/>
    <property type="match status" value="1"/>
</dbReference>
<sequence>MTREFDVRTTSRFQSVDITDEVQASVGDFQDGVAHIFVKHTTCAIIVNEPESGLMEDYLTWMKKLVPPNGEFKHNIIDNNGHAHISAMIIGNSRTVPVKSGKLDLGTWQRIILLEFDGPRTRRIQVKVMGE</sequence>
<dbReference type="InterPro" id="IPR001602">
    <property type="entry name" value="UPF0047_YjbQ-like"/>
</dbReference>
<dbReference type="Pfam" id="PF01894">
    <property type="entry name" value="YjbQ"/>
    <property type="match status" value="1"/>
</dbReference>
<organism evidence="2 3">
    <name type="scientific">Metallosphaera sedula</name>
    <dbReference type="NCBI Taxonomy" id="43687"/>
    <lineage>
        <taxon>Archaea</taxon>
        <taxon>Thermoproteota</taxon>
        <taxon>Thermoprotei</taxon>
        <taxon>Sulfolobales</taxon>
        <taxon>Sulfolobaceae</taxon>
        <taxon>Metallosphaera</taxon>
    </lineage>
</organism>
<evidence type="ECO:0000313" key="3">
    <source>
        <dbReference type="Proteomes" id="UP000029084"/>
    </source>
</evidence>
<evidence type="ECO:0000256" key="1">
    <source>
        <dbReference type="ARBA" id="ARBA00005534"/>
    </source>
</evidence>
<accession>A0A088E997</accession>
<dbReference type="OMA" id="TWQGIFF"/>
<gene>
    <name evidence="2" type="ORF">HA72_2150</name>
</gene>
<dbReference type="InterPro" id="IPR035917">
    <property type="entry name" value="YjbQ-like_sf"/>
</dbReference>
<dbReference type="PANTHER" id="PTHR30615">
    <property type="entry name" value="UNCHARACTERIZED PROTEIN YJBQ-RELATED"/>
    <property type="match status" value="1"/>
</dbReference>
<dbReference type="PANTHER" id="PTHR30615:SF8">
    <property type="entry name" value="UPF0047 PROTEIN C4A8.02C"/>
    <property type="match status" value="1"/>
</dbReference>
<proteinExistence type="inferred from homology"/>
<dbReference type="PIRSF" id="PIRSF004681">
    <property type="entry name" value="UCP004681"/>
    <property type="match status" value="1"/>
</dbReference>
<dbReference type="Gene3D" id="2.60.120.460">
    <property type="entry name" value="YjbQ-like"/>
    <property type="match status" value="1"/>
</dbReference>